<reference evidence="3 4" key="1">
    <citation type="submission" date="2019-07" db="EMBL/GenBank/DDBJ databases">
        <title>Genomics analysis of Aphanomyces spp. identifies a new class of oomycete effector associated with host adaptation.</title>
        <authorList>
            <person name="Gaulin E."/>
        </authorList>
    </citation>
    <scope>NUCLEOTIDE SEQUENCE [LARGE SCALE GENOMIC DNA]</scope>
    <source>
        <strain evidence="3 4">ATCC 201684</strain>
    </source>
</reference>
<evidence type="ECO:0000313" key="4">
    <source>
        <dbReference type="Proteomes" id="UP000481153"/>
    </source>
</evidence>
<keyword evidence="4" id="KW-1185">Reference proteome</keyword>
<name>A0A6G0WQD2_9STRA</name>
<gene>
    <name evidence="3" type="ORF">Ae201684_012871</name>
</gene>
<dbReference type="EMBL" id="VJMJ01000163">
    <property type="protein sequence ID" value="KAF0729605.1"/>
    <property type="molecule type" value="Genomic_DNA"/>
</dbReference>
<dbReference type="Proteomes" id="UP000481153">
    <property type="component" value="Unassembled WGS sequence"/>
</dbReference>
<evidence type="ECO:0000256" key="2">
    <source>
        <dbReference type="SAM" id="MobiDB-lite"/>
    </source>
</evidence>
<feature type="compositionally biased region" description="Polar residues" evidence="2">
    <location>
        <begin position="13"/>
        <end position="24"/>
    </location>
</feature>
<comment type="caution">
    <text evidence="3">The sequence shown here is derived from an EMBL/GenBank/DDBJ whole genome shotgun (WGS) entry which is preliminary data.</text>
</comment>
<proteinExistence type="predicted"/>
<dbReference type="AlphaFoldDB" id="A0A6G0WQD2"/>
<feature type="region of interest" description="Disordered" evidence="2">
    <location>
        <begin position="63"/>
        <end position="82"/>
    </location>
</feature>
<sequence>MANKRTKAGQMPTMKSPTVGKNSPQSPPSVVRRHPASPKSPEQVIEVFHESFRQKKRQWISSTCVPSPLPKRRTSSLGNNAHHRSQSVPWALYEELVKRYEDLEIDYALLVRQLETKDLRIEELEATILDMEKKMQEQAQKSRERIEEMQAQVKALMTANDRLVQELTRAEAFEPQLNEAQVHMEKMYDVMMDMEYEMVRLREDKISGASNTSKSQYHAIQRELSHLKKRRCVSQSKWLFENGEEVADDEEYDANTKKRRCVSQSTWVFEDDETGDEMEDPTDYYIFDEDTSSASMTTPFPVAEIDFLDLAQQVVAYAAQKTSAHLALWTEMETQLQNDSCHFQDSLAAENAKAIKITERYTSQEMDAWEQLELEIDVLLVPPVHPAPHW</sequence>
<feature type="region of interest" description="Disordered" evidence="2">
    <location>
        <begin position="1"/>
        <end position="43"/>
    </location>
</feature>
<protein>
    <submittedName>
        <fullName evidence="3">Uncharacterized protein</fullName>
    </submittedName>
</protein>
<organism evidence="3 4">
    <name type="scientific">Aphanomyces euteiches</name>
    <dbReference type="NCBI Taxonomy" id="100861"/>
    <lineage>
        <taxon>Eukaryota</taxon>
        <taxon>Sar</taxon>
        <taxon>Stramenopiles</taxon>
        <taxon>Oomycota</taxon>
        <taxon>Saprolegniomycetes</taxon>
        <taxon>Saprolegniales</taxon>
        <taxon>Verrucalvaceae</taxon>
        <taxon>Aphanomyces</taxon>
    </lineage>
</organism>
<evidence type="ECO:0000256" key="1">
    <source>
        <dbReference type="SAM" id="Coils"/>
    </source>
</evidence>
<keyword evidence="1" id="KW-0175">Coiled coil</keyword>
<evidence type="ECO:0000313" key="3">
    <source>
        <dbReference type="EMBL" id="KAF0729605.1"/>
    </source>
</evidence>
<feature type="coiled-coil region" evidence="1">
    <location>
        <begin position="93"/>
        <end position="166"/>
    </location>
</feature>
<dbReference type="VEuPathDB" id="FungiDB:AeMF1_011782"/>
<accession>A0A6G0WQD2</accession>